<dbReference type="OrthoDB" id="9758375at2"/>
<dbReference type="Proteomes" id="UP000067476">
    <property type="component" value="Chromosome"/>
</dbReference>
<dbReference type="SUPFAM" id="SSF56281">
    <property type="entry name" value="Metallo-hydrolase/oxidoreductase"/>
    <property type="match status" value="1"/>
</dbReference>
<dbReference type="PANTHER" id="PTHR43694">
    <property type="entry name" value="RIBONUCLEASE J"/>
    <property type="match status" value="1"/>
</dbReference>
<evidence type="ECO:0000313" key="4">
    <source>
        <dbReference type="Proteomes" id="UP000067476"/>
    </source>
</evidence>
<dbReference type="Pfam" id="PF17770">
    <property type="entry name" value="RNase_J_C"/>
    <property type="match status" value="1"/>
</dbReference>
<dbReference type="PATRIC" id="fig|216942.3.peg.891"/>
<sequence length="573" mass="64724">MAEIKFMALGGQDERGKNLFIVSIDDQFFIFDSGMRFPERSVLGIDVVIPNFDFLKENIKKIKGIFISNPSSSNAGSISYILRDIDVPVYCNELTTIVLKYRNLKYRIKNRENNFKIIKDKDILKFGKDLTVEIFRTTSMFPESFGFAIHTNSGSIVYAGDYIMDGNEQSYFSTDMNHLTDISKKGVLALISDSEYASRIGYTVPNHRIEKYISGPMKDKKKRLVLCLFEEDVFKLFEIINQAKQTDRKIAIYGKTISKVIESKTIQESLQFYDKDIISVEEFMKSSDGILLITGAGDLLYSRLAKIAAGNDEVIEFTENDTIILATPPSAGVEKRHAEILDELARTNAKLISLSDRNIWTMRASYEDIKLMTRIMKPKAFIPVKGLHKDFLSAEKAAIEAGVKPENIELIKNGQVLKIFPDGKLVVANQKIKNADIFVDGIGAGDIGAIVLNERKQLATDGAVIIGANILEKNKELCSLIDIQMRGVVYIVDDNPIFKLMQKQIVDILNRAKEEWTLKPESFDLNQIKKDIVSKVRSVIKQETGKQPIILVMINELPNTVYEPKIRQKSNNN</sequence>
<dbReference type="KEGG" id="sll:SLITO_v1c08760"/>
<dbReference type="GO" id="GO:0003723">
    <property type="term" value="F:RNA binding"/>
    <property type="evidence" value="ECO:0007669"/>
    <property type="project" value="InterPro"/>
</dbReference>
<dbReference type="Gene3D" id="3.60.15.10">
    <property type="entry name" value="Ribonuclease Z/Hydroxyacylglutathione hydrolase-like"/>
    <property type="match status" value="1"/>
</dbReference>
<organism evidence="3 4">
    <name type="scientific">Spiroplasma litorale</name>
    <dbReference type="NCBI Taxonomy" id="216942"/>
    <lineage>
        <taxon>Bacteria</taxon>
        <taxon>Bacillati</taxon>
        <taxon>Mycoplasmatota</taxon>
        <taxon>Mollicutes</taxon>
        <taxon>Entomoplasmatales</taxon>
        <taxon>Spiroplasmataceae</taxon>
        <taxon>Spiroplasma</taxon>
    </lineage>
</organism>
<dbReference type="InterPro" id="IPR042173">
    <property type="entry name" value="RNase_J_2"/>
</dbReference>
<feature type="domain" description="Ribonuclease J C-terminal" evidence="1">
    <location>
        <begin position="451"/>
        <end position="557"/>
    </location>
</feature>
<feature type="domain" description="Ribonuclease J beta-CASP" evidence="2">
    <location>
        <begin position="221"/>
        <end position="344"/>
    </location>
</feature>
<dbReference type="Gene3D" id="3.40.50.10710">
    <property type="entry name" value="Metallo-hydrolase/oxidoreductase"/>
    <property type="match status" value="1"/>
</dbReference>
<proteinExistence type="predicted"/>
<evidence type="ECO:0000313" key="3">
    <source>
        <dbReference type="EMBL" id="AKX34491.1"/>
    </source>
</evidence>
<dbReference type="InterPro" id="IPR041636">
    <property type="entry name" value="RNase_J_C"/>
</dbReference>
<dbReference type="InterPro" id="IPR055132">
    <property type="entry name" value="RNase_J_b_CASP"/>
</dbReference>
<accession>A0A0K1W2T6</accession>
<evidence type="ECO:0000259" key="1">
    <source>
        <dbReference type="Pfam" id="PF17770"/>
    </source>
</evidence>
<protein>
    <submittedName>
        <fullName evidence="3">Ribonuclease J</fullName>
    </submittedName>
</protein>
<dbReference type="EMBL" id="CP012357">
    <property type="protein sequence ID" value="AKX34491.1"/>
    <property type="molecule type" value="Genomic_DNA"/>
</dbReference>
<dbReference type="CDD" id="cd07714">
    <property type="entry name" value="RNaseJ_MBL-fold"/>
    <property type="match status" value="1"/>
</dbReference>
<dbReference type="Gene3D" id="3.10.20.580">
    <property type="match status" value="1"/>
</dbReference>
<gene>
    <name evidence="3" type="primary">rnj</name>
    <name evidence="3" type="ORF">SLITO_v1c08760</name>
</gene>
<dbReference type="PANTHER" id="PTHR43694:SF1">
    <property type="entry name" value="RIBONUCLEASE J"/>
    <property type="match status" value="1"/>
</dbReference>
<dbReference type="NCBIfam" id="TIGR00649">
    <property type="entry name" value="MG423"/>
    <property type="match status" value="1"/>
</dbReference>
<evidence type="ECO:0000259" key="2">
    <source>
        <dbReference type="Pfam" id="PF22505"/>
    </source>
</evidence>
<dbReference type="RefSeq" id="WP_075058577.1">
    <property type="nucleotide sequence ID" value="NZ_CP012357.1"/>
</dbReference>
<dbReference type="Pfam" id="PF22505">
    <property type="entry name" value="RNase_J_b_CASP"/>
    <property type="match status" value="1"/>
</dbReference>
<dbReference type="InterPro" id="IPR004613">
    <property type="entry name" value="RNase_J"/>
</dbReference>
<name>A0A0K1W2T6_9MOLU</name>
<reference evidence="3 4" key="1">
    <citation type="journal article" date="2015" name="Genome Announc.">
        <title>Complete Genome Sequence of Spiroplasma litorale TN-1T (DSM 21781), a Bacterium Isolated from a Green-Eyed Horsefly (Tabanus nigrovittatus).</title>
        <authorList>
            <person name="Lo W.S."/>
            <person name="Lai Y.C."/>
            <person name="Lien Y.W."/>
            <person name="Wang T.H."/>
            <person name="Kuo C.H."/>
        </authorList>
    </citation>
    <scope>NUCLEOTIDE SEQUENCE [LARGE SCALE GENOMIC DNA]</scope>
    <source>
        <strain evidence="3 4">TN-1</strain>
    </source>
</reference>
<dbReference type="GO" id="GO:0046872">
    <property type="term" value="F:metal ion binding"/>
    <property type="evidence" value="ECO:0007669"/>
    <property type="project" value="InterPro"/>
</dbReference>
<dbReference type="STRING" id="216942.SLITO_v1c08760"/>
<dbReference type="AlphaFoldDB" id="A0A0K1W2T6"/>
<dbReference type="InterPro" id="IPR036866">
    <property type="entry name" value="RibonucZ/Hydroxyglut_hydro"/>
</dbReference>
<keyword evidence="4" id="KW-1185">Reference proteome</keyword>